<evidence type="ECO:0000313" key="3">
    <source>
        <dbReference type="EMBL" id="CTQ75516.1"/>
    </source>
</evidence>
<evidence type="ECO:0000313" key="4">
    <source>
        <dbReference type="Proteomes" id="UP000053235"/>
    </source>
</evidence>
<organism evidence="3 4">
    <name type="scientific">Roseibium alexandrii</name>
    <dbReference type="NCBI Taxonomy" id="388408"/>
    <lineage>
        <taxon>Bacteria</taxon>
        <taxon>Pseudomonadati</taxon>
        <taxon>Pseudomonadota</taxon>
        <taxon>Alphaproteobacteria</taxon>
        <taxon>Hyphomicrobiales</taxon>
        <taxon>Stappiaceae</taxon>
        <taxon>Roseibium</taxon>
    </lineage>
</organism>
<dbReference type="InterPro" id="IPR037401">
    <property type="entry name" value="SnoaL-like"/>
</dbReference>
<protein>
    <recommendedName>
        <fullName evidence="2">SnoaL-like domain-containing protein</fullName>
    </recommendedName>
</protein>
<sequence>MKPTLPAVAVLSALATSAVANSKLPPAGEPQEAAIRTLVSSIPLAVDRAAYDLAEAAFAPEFVIDYTSLWGGEPATMTPSALMDAWRGIVPGFDVTWHELGPVSVTVSGDTASATAFVDGRHWIDGELWRPVGNYYWDLQRIEGNWLVTRMEFDMTEEIGDRALTAIAMERAASRN</sequence>
<keyword evidence="4" id="KW-1185">Reference proteome</keyword>
<keyword evidence="1" id="KW-0732">Signal</keyword>
<dbReference type="STRING" id="388408.LAX5112_04271"/>
<dbReference type="Proteomes" id="UP000053235">
    <property type="component" value="Unassembled WGS sequence"/>
</dbReference>
<evidence type="ECO:0000256" key="1">
    <source>
        <dbReference type="SAM" id="SignalP"/>
    </source>
</evidence>
<gene>
    <name evidence="3" type="ORF">LAX5112_04271</name>
</gene>
<dbReference type="SUPFAM" id="SSF54427">
    <property type="entry name" value="NTF2-like"/>
    <property type="match status" value="1"/>
</dbReference>
<dbReference type="RefSeq" id="WP_055673498.1">
    <property type="nucleotide sequence ID" value="NZ_CXWD01000021.1"/>
</dbReference>
<dbReference type="Pfam" id="PF13577">
    <property type="entry name" value="SnoaL_4"/>
    <property type="match status" value="1"/>
</dbReference>
<dbReference type="InterPro" id="IPR032710">
    <property type="entry name" value="NTF2-like_dom_sf"/>
</dbReference>
<accession>A0A0M7AM63</accession>
<proteinExistence type="predicted"/>
<dbReference type="OrthoDB" id="5464938at2"/>
<reference evidence="4" key="1">
    <citation type="submission" date="2015-07" db="EMBL/GenBank/DDBJ databases">
        <authorList>
            <person name="Rodrigo-Torres Lidia"/>
            <person name="Arahal R.David."/>
        </authorList>
    </citation>
    <scope>NUCLEOTIDE SEQUENCE [LARGE SCALE GENOMIC DNA]</scope>
    <source>
        <strain evidence="4">CECT 5112</strain>
    </source>
</reference>
<feature type="domain" description="SnoaL-like" evidence="2">
    <location>
        <begin position="32"/>
        <end position="151"/>
    </location>
</feature>
<dbReference type="AlphaFoldDB" id="A0A0M7AM63"/>
<feature type="chain" id="PRO_5005809759" description="SnoaL-like domain-containing protein" evidence="1">
    <location>
        <begin position="21"/>
        <end position="176"/>
    </location>
</feature>
<dbReference type="EMBL" id="CXWD01000021">
    <property type="protein sequence ID" value="CTQ75516.1"/>
    <property type="molecule type" value="Genomic_DNA"/>
</dbReference>
<feature type="signal peptide" evidence="1">
    <location>
        <begin position="1"/>
        <end position="20"/>
    </location>
</feature>
<evidence type="ECO:0000259" key="2">
    <source>
        <dbReference type="Pfam" id="PF13577"/>
    </source>
</evidence>
<dbReference type="Gene3D" id="3.10.450.50">
    <property type="match status" value="1"/>
</dbReference>
<name>A0A0M7AM63_9HYPH</name>